<evidence type="ECO:0000313" key="12">
    <source>
        <dbReference type="Proteomes" id="UP001303373"/>
    </source>
</evidence>
<dbReference type="FunFam" id="1.20.1250.20:FF:000217">
    <property type="entry name" value="MFS lactose permease, putative"/>
    <property type="match status" value="1"/>
</dbReference>
<comment type="subcellular location">
    <subcellularLocation>
        <location evidence="1">Membrane</location>
        <topology evidence="1">Multi-pass membrane protein</topology>
    </subcellularLocation>
</comment>
<dbReference type="PRINTS" id="PR00171">
    <property type="entry name" value="SUGRTRNSPORT"/>
</dbReference>
<feature type="transmembrane region" description="Helical" evidence="8">
    <location>
        <begin position="48"/>
        <end position="66"/>
    </location>
</feature>
<proteinExistence type="inferred from homology"/>
<dbReference type="InterPro" id="IPR036864">
    <property type="entry name" value="Zn2-C6_fun-type_DNA-bd_sf"/>
</dbReference>
<dbReference type="PROSITE" id="PS00463">
    <property type="entry name" value="ZN2_CY6_FUNGAL_1"/>
    <property type="match status" value="1"/>
</dbReference>
<feature type="transmembrane region" description="Helical" evidence="8">
    <location>
        <begin position="401"/>
        <end position="421"/>
    </location>
</feature>
<dbReference type="Pfam" id="PF00172">
    <property type="entry name" value="Zn_clus"/>
    <property type="match status" value="1"/>
</dbReference>
<feature type="transmembrane region" description="Helical" evidence="8">
    <location>
        <begin position="181"/>
        <end position="202"/>
    </location>
</feature>
<keyword evidence="6 8" id="KW-0472">Membrane</keyword>
<dbReference type="GO" id="GO:0005351">
    <property type="term" value="F:carbohydrate:proton symporter activity"/>
    <property type="evidence" value="ECO:0007669"/>
    <property type="project" value="TreeGrafter"/>
</dbReference>
<dbReference type="PROSITE" id="PS50850">
    <property type="entry name" value="MFS"/>
    <property type="match status" value="1"/>
</dbReference>
<feature type="domain" description="Zn(2)-C6 fungal-type" evidence="9">
    <location>
        <begin position="584"/>
        <end position="613"/>
    </location>
</feature>
<protein>
    <recommendedName>
        <fullName evidence="13">Major facilitator superfamily (MFS) profile domain-containing protein</fullName>
    </recommendedName>
</protein>
<dbReference type="InterPro" id="IPR036259">
    <property type="entry name" value="MFS_trans_sf"/>
</dbReference>
<evidence type="ECO:0000259" key="10">
    <source>
        <dbReference type="PROSITE" id="PS50850"/>
    </source>
</evidence>
<reference evidence="11 12" key="1">
    <citation type="submission" date="2023-11" db="EMBL/GenBank/DDBJ databases">
        <title>An acidophilic fungus is an integral part of prey digestion in a carnivorous sundew plant.</title>
        <authorList>
            <person name="Tsai I.J."/>
        </authorList>
    </citation>
    <scope>NUCLEOTIDE SEQUENCE [LARGE SCALE GENOMIC DNA]</scope>
    <source>
        <strain evidence="11">169a</strain>
    </source>
</reference>
<evidence type="ECO:0000256" key="4">
    <source>
        <dbReference type="ARBA" id="ARBA00022692"/>
    </source>
</evidence>
<feature type="transmembrane region" description="Helical" evidence="8">
    <location>
        <begin position="303"/>
        <end position="325"/>
    </location>
</feature>
<evidence type="ECO:0000256" key="3">
    <source>
        <dbReference type="ARBA" id="ARBA00022448"/>
    </source>
</evidence>
<evidence type="ECO:0000259" key="9">
    <source>
        <dbReference type="PROSITE" id="PS50048"/>
    </source>
</evidence>
<feature type="transmembrane region" description="Helical" evidence="8">
    <location>
        <begin position="466"/>
        <end position="489"/>
    </location>
</feature>
<evidence type="ECO:0000256" key="1">
    <source>
        <dbReference type="ARBA" id="ARBA00004141"/>
    </source>
</evidence>
<keyword evidence="12" id="KW-1185">Reference proteome</keyword>
<keyword evidence="5 8" id="KW-1133">Transmembrane helix</keyword>
<dbReference type="Pfam" id="PF00083">
    <property type="entry name" value="Sugar_tr"/>
    <property type="match status" value="1"/>
</dbReference>
<evidence type="ECO:0000256" key="7">
    <source>
        <dbReference type="ARBA" id="ARBA00023242"/>
    </source>
</evidence>
<dbReference type="InterPro" id="IPR005828">
    <property type="entry name" value="MFS_sugar_transport-like"/>
</dbReference>
<dbReference type="PANTHER" id="PTHR48022">
    <property type="entry name" value="PLASTIDIC GLUCOSE TRANSPORTER 4"/>
    <property type="match status" value="1"/>
</dbReference>
<dbReference type="InterPro" id="IPR003663">
    <property type="entry name" value="Sugar/inositol_transpt"/>
</dbReference>
<dbReference type="SUPFAM" id="SSF57701">
    <property type="entry name" value="Zn2/Cys6 DNA-binding domain"/>
    <property type="match status" value="1"/>
</dbReference>
<dbReference type="InterPro" id="IPR050360">
    <property type="entry name" value="MFS_Sugar_Transporters"/>
</dbReference>
<dbReference type="CDD" id="cd12148">
    <property type="entry name" value="fungal_TF_MHR"/>
    <property type="match status" value="1"/>
</dbReference>
<keyword evidence="3" id="KW-0813">Transport</keyword>
<dbReference type="Gene3D" id="4.10.240.10">
    <property type="entry name" value="Zn(2)-C6 fungal-type DNA-binding domain"/>
    <property type="match status" value="1"/>
</dbReference>
<feature type="transmembrane region" description="Helical" evidence="8">
    <location>
        <begin position="122"/>
        <end position="141"/>
    </location>
</feature>
<dbReference type="Proteomes" id="UP001303373">
    <property type="component" value="Chromosome 6"/>
</dbReference>
<organism evidence="11 12">
    <name type="scientific">Acrodontium crateriforme</name>
    <dbReference type="NCBI Taxonomy" id="150365"/>
    <lineage>
        <taxon>Eukaryota</taxon>
        <taxon>Fungi</taxon>
        <taxon>Dikarya</taxon>
        <taxon>Ascomycota</taxon>
        <taxon>Pezizomycotina</taxon>
        <taxon>Dothideomycetes</taxon>
        <taxon>Dothideomycetidae</taxon>
        <taxon>Mycosphaerellales</taxon>
        <taxon>Teratosphaeriaceae</taxon>
        <taxon>Acrodontium</taxon>
    </lineage>
</organism>
<name>A0AAQ3M4U9_9PEZI</name>
<feature type="transmembrane region" description="Helical" evidence="8">
    <location>
        <begin position="86"/>
        <end position="110"/>
    </location>
</feature>
<evidence type="ECO:0000256" key="2">
    <source>
        <dbReference type="ARBA" id="ARBA00010992"/>
    </source>
</evidence>
<dbReference type="InterPro" id="IPR001138">
    <property type="entry name" value="Zn2Cys6_DnaBD"/>
</dbReference>
<evidence type="ECO:0008006" key="13">
    <source>
        <dbReference type="Google" id="ProtNLM"/>
    </source>
</evidence>
<evidence type="ECO:0000256" key="8">
    <source>
        <dbReference type="SAM" id="Phobius"/>
    </source>
</evidence>
<evidence type="ECO:0000256" key="5">
    <source>
        <dbReference type="ARBA" id="ARBA00022989"/>
    </source>
</evidence>
<evidence type="ECO:0000256" key="6">
    <source>
        <dbReference type="ARBA" id="ARBA00023136"/>
    </source>
</evidence>
<feature type="transmembrane region" description="Helical" evidence="8">
    <location>
        <begin position="370"/>
        <end position="389"/>
    </location>
</feature>
<feature type="transmembrane region" description="Helical" evidence="8">
    <location>
        <begin position="214"/>
        <end position="233"/>
    </location>
</feature>
<dbReference type="GO" id="GO:0008270">
    <property type="term" value="F:zinc ion binding"/>
    <property type="evidence" value="ECO:0007669"/>
    <property type="project" value="InterPro"/>
</dbReference>
<sequence length="1113" mass="123515">MFSDTKNDVSHREVDDKQTSIDLKIEDAAELNQHVEEARYSPWAGSMWRLYAVLWVAYLCGCLNGYDGSLMGGINAMKSYQDFFHLAEASSSTGLIFAMYNIGSIPAVFCTGPVNDILGRRMGMFVGALTVIIGTCVQATAQDKGQFLAGRFVLGFGVSFCCVSAPCYVSEMAHPHWRGTITGFYNCTWYIGSIISGWVIVGCEYVKSDYAFRIPIWCQLITSVFVAGLVWFLPESPRWLMANDKYEEALAILARYHGEGDASHPIVQMQLKEMASQISTQSSDKKWWDYRELWNTHSARRRLICVCGMAAFGQLSGNSATGYYLPVMAKNAGIDDAHTQLVLNAIYPIISFFAAVFGARMTDVIGRRPLLLYSTLFCSASFLVIFGTSKLASEDSSNKSAANAAIAFIYVFGIVFSFGWTPLQSMYIAETLPTATRAKGTALGNLVSNAAGAVSNYGIGPGLAAIGYWFYLVFVGWDLFETAFMFFFFPETKERTLEELSEVFEAPNPVKKSLEKRNANTVAVTIGTGMIVDEDGSDSMQGSLLHPGPIVSPQSCEHMFYSVNPGNGGPEELTARKRRKGPQACALCRQRKVKCDGSVPCASCHEAEVDCVYGGEAVPKGKSDCILEVVLRMEERLSAVHNILANDRQASTPLSSSRDTEQIFPVPASSCSPSQSRDASKENYFDNAVLSSQHASTTESILEWSCFDAYPGLKNDCRPIFRLEQGRAPFKHYDHSAKLPLLSPDEVDKALRAYQRVVNFSYPVLSIKEQNDIKSRIKGRMLDNTTASCQAILVMALGSASNVVNAFCGTDEPYRLHMIGDLDHERHLAMTFFQLALQNLSSIQLEISTMATQCLFLIADYIAELAALPQSGIGDIEASISLPSDYLTSDDDVEQEQSALYLLACISMRRLLNRVHDVLYAPDTGLARDEKRFPQVVTELDHQLEEWRANLPSAFRFQIDMQPVTSPHGGFLRQRYLTCRAVIYRPYLNMALLQYERNQSSSPGLLENANTCLEMCILHIMNLQAFRQTVFVDTWICSLSMASTMLELLAASRVQMLRSKLQHQAIGAAKHLQTILKPWRLVHGQETSPSVEQSLMIIDQVDILLKQGFNVLR</sequence>
<feature type="transmembrane region" description="Helical" evidence="8">
    <location>
        <begin position="337"/>
        <end position="358"/>
    </location>
</feature>
<dbReference type="GO" id="GO:0016020">
    <property type="term" value="C:membrane"/>
    <property type="evidence" value="ECO:0007669"/>
    <property type="project" value="UniProtKB-SubCell"/>
</dbReference>
<gene>
    <name evidence="11" type="ORF">R9X50_00416900</name>
</gene>
<dbReference type="PANTHER" id="PTHR48022:SF70">
    <property type="entry name" value="MONOSACCHARIDE TRANSPORTER, PUTATIVE (AFU_ORTHOLOGUE AFUA_5G14540)-RELATED"/>
    <property type="match status" value="1"/>
</dbReference>
<dbReference type="SUPFAM" id="SSF103473">
    <property type="entry name" value="MFS general substrate transporter"/>
    <property type="match status" value="1"/>
</dbReference>
<dbReference type="GO" id="GO:0000981">
    <property type="term" value="F:DNA-binding transcription factor activity, RNA polymerase II-specific"/>
    <property type="evidence" value="ECO:0007669"/>
    <property type="project" value="InterPro"/>
</dbReference>
<dbReference type="Gene3D" id="1.20.1250.20">
    <property type="entry name" value="MFS general substrate transporter like domains"/>
    <property type="match status" value="1"/>
</dbReference>
<feature type="transmembrane region" description="Helical" evidence="8">
    <location>
        <begin position="147"/>
        <end position="169"/>
    </location>
</feature>
<dbReference type="EMBL" id="CP138585">
    <property type="protein sequence ID" value="WPH01330.1"/>
    <property type="molecule type" value="Genomic_DNA"/>
</dbReference>
<evidence type="ECO:0000313" key="11">
    <source>
        <dbReference type="EMBL" id="WPH01330.1"/>
    </source>
</evidence>
<dbReference type="InterPro" id="IPR020846">
    <property type="entry name" value="MFS_dom"/>
</dbReference>
<dbReference type="SMART" id="SM00066">
    <property type="entry name" value="GAL4"/>
    <property type="match status" value="1"/>
</dbReference>
<dbReference type="AlphaFoldDB" id="A0AAQ3M4U9"/>
<dbReference type="PROSITE" id="PS50048">
    <property type="entry name" value="ZN2_CY6_FUNGAL_2"/>
    <property type="match status" value="1"/>
</dbReference>
<keyword evidence="7" id="KW-0539">Nucleus</keyword>
<feature type="domain" description="Major facilitator superfamily (MFS) profile" evidence="10">
    <location>
        <begin position="53"/>
        <end position="493"/>
    </location>
</feature>
<keyword evidence="4 8" id="KW-0812">Transmembrane</keyword>
<dbReference type="NCBIfam" id="TIGR00879">
    <property type="entry name" value="SP"/>
    <property type="match status" value="1"/>
</dbReference>
<accession>A0AAQ3M4U9</accession>
<comment type="similarity">
    <text evidence="2">Belongs to the major facilitator superfamily. Sugar transporter (TC 2.A.1.1) family.</text>
</comment>
<dbReference type="CDD" id="cd00067">
    <property type="entry name" value="GAL4"/>
    <property type="match status" value="1"/>
</dbReference>